<evidence type="ECO:0000256" key="2">
    <source>
        <dbReference type="ARBA" id="ARBA00022670"/>
    </source>
</evidence>
<keyword evidence="2 5" id="KW-0645">Protease</keyword>
<dbReference type="InterPro" id="IPR000209">
    <property type="entry name" value="Peptidase_S8/S53_dom"/>
</dbReference>
<feature type="active site" description="Charge relay system" evidence="5">
    <location>
        <position position="233"/>
    </location>
</feature>
<dbReference type="InterPro" id="IPR050131">
    <property type="entry name" value="Peptidase_S8_subtilisin-like"/>
</dbReference>
<dbReference type="PANTHER" id="PTHR43806:SF11">
    <property type="entry name" value="CEREVISIN-RELATED"/>
    <property type="match status" value="1"/>
</dbReference>
<name>A0A1P9X2U0_9BACT</name>
<sequence>MKRLYYIVSLTLALYACQGRLEPVVPVAETANSSEDIDGFIRETMRTKGDFRWSMASDQLIWQALRESDGILSIGYKPASMSADLRETIHTIDITAANWRQARQQLFELAFAEERKLNPALTAADLEAFAETTLPVMDLRVSSIETIRKLRQSNAVRYVEPMGYQPGQASGSRAKTASSSGCGSNIADIPLFEGQDYNTVSPNTKSPWHHPFHGIRDGWSRSTGAGMNVLLIDTGVSNDQDNLGSAFNQGSSSGRRVEKLVTLGKAWPWSSAETPNDGCGHGTSMAGVLTGPRGTDGAAVGVAYNAGLVSVRAAVDVVLNESREMKGVADAYVLAGNRADVKITSMSLGTPLYNSQVADAVRYAYNRGKLMFCAGGTSFGWSAGWVGVIFPASMDEVQAVTGVKDNLNQRCDACHDGSQIDFVVVMEKASNGRHIPTLAMSGNPPSTVGGSSAATATTAGMAALVWAQNPGQTREQVVEKLVRASSNYPNRSGNFGWGRINVNAALGGVSQ</sequence>
<keyword evidence="4 5" id="KW-0720">Serine protease</keyword>
<dbReference type="RefSeq" id="WP_077133394.1">
    <property type="nucleotide sequence ID" value="NZ_CP014263.1"/>
</dbReference>
<dbReference type="Pfam" id="PF00082">
    <property type="entry name" value="Peptidase_S8"/>
    <property type="match status" value="1"/>
</dbReference>
<dbReference type="PROSITE" id="PS51257">
    <property type="entry name" value="PROKAR_LIPOPROTEIN"/>
    <property type="match status" value="1"/>
</dbReference>
<evidence type="ECO:0000256" key="3">
    <source>
        <dbReference type="ARBA" id="ARBA00022801"/>
    </source>
</evidence>
<evidence type="ECO:0000256" key="5">
    <source>
        <dbReference type="PROSITE-ProRule" id="PRU01240"/>
    </source>
</evidence>
<dbReference type="STRING" id="1178516.AWR27_23035"/>
<organism evidence="7 8">
    <name type="scientific">Spirosoma montaniterrae</name>
    <dbReference type="NCBI Taxonomy" id="1178516"/>
    <lineage>
        <taxon>Bacteria</taxon>
        <taxon>Pseudomonadati</taxon>
        <taxon>Bacteroidota</taxon>
        <taxon>Cytophagia</taxon>
        <taxon>Cytophagales</taxon>
        <taxon>Cytophagaceae</taxon>
        <taxon>Spirosoma</taxon>
    </lineage>
</organism>
<dbReference type="PANTHER" id="PTHR43806">
    <property type="entry name" value="PEPTIDASE S8"/>
    <property type="match status" value="1"/>
</dbReference>
<dbReference type="OrthoDB" id="9798386at2"/>
<feature type="domain" description="Peptidase S8/S53" evidence="6">
    <location>
        <begin position="225"/>
        <end position="498"/>
    </location>
</feature>
<evidence type="ECO:0000256" key="1">
    <source>
        <dbReference type="ARBA" id="ARBA00011073"/>
    </source>
</evidence>
<dbReference type="PRINTS" id="PR00723">
    <property type="entry name" value="SUBTILISIN"/>
</dbReference>
<gene>
    <name evidence="7" type="ORF">AWR27_23035</name>
</gene>
<dbReference type="Proteomes" id="UP000187941">
    <property type="component" value="Chromosome"/>
</dbReference>
<evidence type="ECO:0000259" key="6">
    <source>
        <dbReference type="Pfam" id="PF00082"/>
    </source>
</evidence>
<protein>
    <submittedName>
        <fullName evidence="7">Serine protease</fullName>
    </submittedName>
</protein>
<evidence type="ECO:0000313" key="8">
    <source>
        <dbReference type="Proteomes" id="UP000187941"/>
    </source>
</evidence>
<feature type="active site" description="Charge relay system" evidence="5">
    <location>
        <position position="452"/>
    </location>
</feature>
<dbReference type="InterPro" id="IPR036852">
    <property type="entry name" value="Peptidase_S8/S53_dom_sf"/>
</dbReference>
<dbReference type="SUPFAM" id="SSF52743">
    <property type="entry name" value="Subtilisin-like"/>
    <property type="match status" value="1"/>
</dbReference>
<feature type="active site" description="Charge relay system" evidence="5">
    <location>
        <position position="281"/>
    </location>
</feature>
<dbReference type="KEGG" id="smon:AWR27_23035"/>
<keyword evidence="3 5" id="KW-0378">Hydrolase</keyword>
<evidence type="ECO:0000256" key="4">
    <source>
        <dbReference type="ARBA" id="ARBA00022825"/>
    </source>
</evidence>
<dbReference type="EMBL" id="CP014263">
    <property type="protein sequence ID" value="AQG81915.1"/>
    <property type="molecule type" value="Genomic_DNA"/>
</dbReference>
<dbReference type="GO" id="GO:0004252">
    <property type="term" value="F:serine-type endopeptidase activity"/>
    <property type="evidence" value="ECO:0007669"/>
    <property type="project" value="UniProtKB-UniRule"/>
</dbReference>
<keyword evidence="8" id="KW-1185">Reference proteome</keyword>
<dbReference type="Gene3D" id="3.40.50.200">
    <property type="entry name" value="Peptidase S8/S53 domain"/>
    <property type="match status" value="1"/>
</dbReference>
<dbReference type="GO" id="GO:0006508">
    <property type="term" value="P:proteolysis"/>
    <property type="evidence" value="ECO:0007669"/>
    <property type="project" value="UniProtKB-KW"/>
</dbReference>
<dbReference type="InterPro" id="IPR015500">
    <property type="entry name" value="Peptidase_S8_subtilisin-rel"/>
</dbReference>
<reference evidence="7 8" key="1">
    <citation type="submission" date="2016-01" db="EMBL/GenBank/DDBJ databases">
        <authorList>
            <person name="Oliw E.H."/>
        </authorList>
    </citation>
    <scope>NUCLEOTIDE SEQUENCE [LARGE SCALE GENOMIC DNA]</scope>
    <source>
        <strain evidence="7 8">DY10</strain>
    </source>
</reference>
<comment type="similarity">
    <text evidence="1 5">Belongs to the peptidase S8 family.</text>
</comment>
<evidence type="ECO:0000313" key="7">
    <source>
        <dbReference type="EMBL" id="AQG81915.1"/>
    </source>
</evidence>
<dbReference type="PROSITE" id="PS51892">
    <property type="entry name" value="SUBTILASE"/>
    <property type="match status" value="1"/>
</dbReference>
<dbReference type="AlphaFoldDB" id="A0A1P9X2U0"/>
<accession>A0A1P9X2U0</accession>
<proteinExistence type="inferred from homology"/>